<dbReference type="GO" id="GO:0016705">
    <property type="term" value="F:oxidoreductase activity, acting on paired donors, with incorporation or reduction of molecular oxygen"/>
    <property type="evidence" value="ECO:0007669"/>
    <property type="project" value="InterPro"/>
</dbReference>
<dbReference type="InterPro" id="IPR002401">
    <property type="entry name" value="Cyt_P450_E_grp-I"/>
</dbReference>
<dbReference type="Proteomes" id="UP000077266">
    <property type="component" value="Unassembled WGS sequence"/>
</dbReference>
<protein>
    <submittedName>
        <fullName evidence="11">Cytochrome P450</fullName>
    </submittedName>
</protein>
<keyword evidence="4 9" id="KW-0349">Heme</keyword>
<dbReference type="Gene3D" id="1.10.630.10">
    <property type="entry name" value="Cytochrome P450"/>
    <property type="match status" value="1"/>
</dbReference>
<dbReference type="PRINTS" id="PR00385">
    <property type="entry name" value="P450"/>
</dbReference>
<evidence type="ECO:0000256" key="6">
    <source>
        <dbReference type="ARBA" id="ARBA00023002"/>
    </source>
</evidence>
<dbReference type="OrthoDB" id="1470350at2759"/>
<dbReference type="PANTHER" id="PTHR24305">
    <property type="entry name" value="CYTOCHROME P450"/>
    <property type="match status" value="1"/>
</dbReference>
<evidence type="ECO:0000256" key="8">
    <source>
        <dbReference type="ARBA" id="ARBA00023033"/>
    </source>
</evidence>
<feature type="binding site" description="axial binding residue" evidence="9">
    <location>
        <position position="479"/>
    </location>
    <ligand>
        <name>heme</name>
        <dbReference type="ChEBI" id="CHEBI:30413"/>
    </ligand>
    <ligandPart>
        <name>Fe</name>
        <dbReference type="ChEBI" id="CHEBI:18248"/>
    </ligandPart>
</feature>
<dbReference type="CDD" id="cd11069">
    <property type="entry name" value="CYP_FUM15-like"/>
    <property type="match status" value="1"/>
</dbReference>
<proteinExistence type="inferred from homology"/>
<dbReference type="InterPro" id="IPR001128">
    <property type="entry name" value="Cyt_P450"/>
</dbReference>
<evidence type="ECO:0000313" key="12">
    <source>
        <dbReference type="Proteomes" id="UP000077266"/>
    </source>
</evidence>
<evidence type="ECO:0000313" key="11">
    <source>
        <dbReference type="EMBL" id="KZW00289.1"/>
    </source>
</evidence>
<keyword evidence="8 10" id="KW-0503">Monooxygenase</keyword>
<evidence type="ECO:0000256" key="3">
    <source>
        <dbReference type="ARBA" id="ARBA00010617"/>
    </source>
</evidence>
<dbReference type="InterPro" id="IPR036396">
    <property type="entry name" value="Cyt_P450_sf"/>
</dbReference>
<dbReference type="PRINTS" id="PR00463">
    <property type="entry name" value="EP450I"/>
</dbReference>
<evidence type="ECO:0000256" key="9">
    <source>
        <dbReference type="PIRSR" id="PIRSR602401-1"/>
    </source>
</evidence>
<keyword evidence="5 9" id="KW-0479">Metal-binding</keyword>
<organism evidence="11 12">
    <name type="scientific">Exidia glandulosa HHB12029</name>
    <dbReference type="NCBI Taxonomy" id="1314781"/>
    <lineage>
        <taxon>Eukaryota</taxon>
        <taxon>Fungi</taxon>
        <taxon>Dikarya</taxon>
        <taxon>Basidiomycota</taxon>
        <taxon>Agaricomycotina</taxon>
        <taxon>Agaricomycetes</taxon>
        <taxon>Auriculariales</taxon>
        <taxon>Exidiaceae</taxon>
        <taxon>Exidia</taxon>
    </lineage>
</organism>
<comment type="cofactor">
    <cofactor evidence="1 9">
        <name>heme</name>
        <dbReference type="ChEBI" id="CHEBI:30413"/>
    </cofactor>
</comment>
<evidence type="ECO:0000256" key="1">
    <source>
        <dbReference type="ARBA" id="ARBA00001971"/>
    </source>
</evidence>
<dbReference type="EMBL" id="KV425902">
    <property type="protein sequence ID" value="KZW00289.1"/>
    <property type="molecule type" value="Genomic_DNA"/>
</dbReference>
<dbReference type="GO" id="GO:0020037">
    <property type="term" value="F:heme binding"/>
    <property type="evidence" value="ECO:0007669"/>
    <property type="project" value="InterPro"/>
</dbReference>
<evidence type="ECO:0000256" key="2">
    <source>
        <dbReference type="ARBA" id="ARBA00005179"/>
    </source>
</evidence>
<gene>
    <name evidence="11" type="ORF">EXIGLDRAFT_667663</name>
</gene>
<keyword evidence="12" id="KW-1185">Reference proteome</keyword>
<dbReference type="GO" id="GO:0005506">
    <property type="term" value="F:iron ion binding"/>
    <property type="evidence" value="ECO:0007669"/>
    <property type="project" value="InterPro"/>
</dbReference>
<dbReference type="InterPro" id="IPR017972">
    <property type="entry name" value="Cyt_P450_CS"/>
</dbReference>
<dbReference type="AlphaFoldDB" id="A0A165N6H8"/>
<dbReference type="Pfam" id="PF00067">
    <property type="entry name" value="p450"/>
    <property type="match status" value="1"/>
</dbReference>
<evidence type="ECO:0000256" key="10">
    <source>
        <dbReference type="RuleBase" id="RU000461"/>
    </source>
</evidence>
<keyword evidence="6 10" id="KW-0560">Oxidoreductase</keyword>
<comment type="similarity">
    <text evidence="3 10">Belongs to the cytochrome P450 family.</text>
</comment>
<sequence length="540" mass="61054">MSSSALTLALQGAALLLLSGALYAAYWLIIAPLSSPLRLLPGPRFRGFFNQDHLQMILHGEQSAKINEQLVAKFGRNIRIKGIGWWEDRFFTLDPVAVAHVMNRSSDYQKPWQSRRLIASLIGDGLLATEGPQHRIQRRICNPTFAQQNIRALIPLFFSKAHELRDKWMDLLTSDEPPEKIDPNHWFGRATFDIIGVAGFDYDFGAIHDETNEVYRAYRDMFEVAVNGGQSLKSVAAIYCPLVDILVPDHRTRVVNDSQRVISALGRRMIEEKKAAINSEGKGTGKDLLTLLLKSNMSTDISADQRISDQDMLNQINTFLFAGSDTTALAMTWILYHLTQQPDIQARLREELQTVPNDTDPTEHFAAIDGLHCLDNVIREGLRLVSPVHSTLRVAMKDDEIPVSEAVKMKDGTTRWSVKIRKGQFVHVAMEGFNLDRTAWGQDAWDFKPDRWDNLPESANGQPGIYSHTMTFSMGPRACIGYRFSIMEMKIFLYVLLTRFEFSDSDTIFKANVVLTRPYVKGRSKEGSQLPMRVTPLPDI</sequence>
<dbReference type="GO" id="GO:0004497">
    <property type="term" value="F:monooxygenase activity"/>
    <property type="evidence" value="ECO:0007669"/>
    <property type="project" value="UniProtKB-KW"/>
</dbReference>
<evidence type="ECO:0000256" key="5">
    <source>
        <dbReference type="ARBA" id="ARBA00022723"/>
    </source>
</evidence>
<evidence type="ECO:0000256" key="4">
    <source>
        <dbReference type="ARBA" id="ARBA00022617"/>
    </source>
</evidence>
<dbReference type="SUPFAM" id="SSF48264">
    <property type="entry name" value="Cytochrome P450"/>
    <property type="match status" value="1"/>
</dbReference>
<name>A0A165N6H8_EXIGL</name>
<dbReference type="PANTHER" id="PTHR24305:SF166">
    <property type="entry name" value="CYTOCHROME P450 12A4, MITOCHONDRIAL-RELATED"/>
    <property type="match status" value="1"/>
</dbReference>
<keyword evidence="7 9" id="KW-0408">Iron</keyword>
<comment type="pathway">
    <text evidence="2">Secondary metabolite biosynthesis.</text>
</comment>
<dbReference type="STRING" id="1314781.A0A165N6H8"/>
<evidence type="ECO:0000256" key="7">
    <source>
        <dbReference type="ARBA" id="ARBA00023004"/>
    </source>
</evidence>
<accession>A0A165N6H8</accession>
<dbReference type="PROSITE" id="PS00086">
    <property type="entry name" value="CYTOCHROME_P450"/>
    <property type="match status" value="1"/>
</dbReference>
<reference evidence="11 12" key="1">
    <citation type="journal article" date="2016" name="Mol. Biol. Evol.">
        <title>Comparative Genomics of Early-Diverging Mushroom-Forming Fungi Provides Insights into the Origins of Lignocellulose Decay Capabilities.</title>
        <authorList>
            <person name="Nagy L.G."/>
            <person name="Riley R."/>
            <person name="Tritt A."/>
            <person name="Adam C."/>
            <person name="Daum C."/>
            <person name="Floudas D."/>
            <person name="Sun H."/>
            <person name="Yadav J.S."/>
            <person name="Pangilinan J."/>
            <person name="Larsson K.H."/>
            <person name="Matsuura K."/>
            <person name="Barry K."/>
            <person name="Labutti K."/>
            <person name="Kuo R."/>
            <person name="Ohm R.A."/>
            <person name="Bhattacharya S.S."/>
            <person name="Shirouzu T."/>
            <person name="Yoshinaga Y."/>
            <person name="Martin F.M."/>
            <person name="Grigoriev I.V."/>
            <person name="Hibbett D.S."/>
        </authorList>
    </citation>
    <scope>NUCLEOTIDE SEQUENCE [LARGE SCALE GENOMIC DNA]</scope>
    <source>
        <strain evidence="11 12">HHB12029</strain>
    </source>
</reference>
<dbReference type="InParanoid" id="A0A165N6H8"/>
<dbReference type="InterPro" id="IPR050121">
    <property type="entry name" value="Cytochrome_P450_monoxygenase"/>
</dbReference>